<evidence type="ECO:0000256" key="1">
    <source>
        <dbReference type="SAM" id="SignalP"/>
    </source>
</evidence>
<dbReference type="AlphaFoldDB" id="A0A7D6W2X5"/>
<feature type="signal peptide" evidence="1">
    <location>
        <begin position="1"/>
        <end position="28"/>
    </location>
</feature>
<dbReference type="KEGG" id="cint:HZF06_07945"/>
<accession>A0A7D6W2X5</accession>
<dbReference type="InterPro" id="IPR013688">
    <property type="entry name" value="GBS_Bsp-like"/>
</dbReference>
<dbReference type="RefSeq" id="WP_181603078.1">
    <property type="nucleotide sequence ID" value="NZ_CP059378.1"/>
</dbReference>
<dbReference type="EMBL" id="CP059378">
    <property type="protein sequence ID" value="QLY81505.1"/>
    <property type="molecule type" value="Genomic_DNA"/>
</dbReference>
<evidence type="ECO:0000313" key="3">
    <source>
        <dbReference type="Proteomes" id="UP000512286"/>
    </source>
</evidence>
<name>A0A7D6W2X5_9CLOT</name>
<sequence>MKRKYKNLLKFFGATVMLLFLLSLKSYAGEFDNAYDYYNRHGSGVVYANGNFYYATAGQTSTASVRYRTLGWRISVAHNGGYAETKFKLGTNGLESISSENRDGYSYGLYRISYKTLMDRVGHSTGSLDNTNAASWITFNAIMTAVVNGEQQGNIDDWGNYSWGFVSWVKNDILYWKANEWNNGNPIWSDSSSFNNYYDKNIQINGWDKPFFTSVGGEVLGSSHTTDDGKVAWFTSNDLIRSDVIPYSKASNIMHAYVMIKDETLGAFVSRTYGKLDGSWYTDYDNQGFANRNMWLHSDNSPDTHLRRWAFQYKIPKVIGEHDYSLYVHAINDAWVWANGNNADAPIDTGFDIKIDNTAPTCDNLTAEADENSVKIKATNVKDARSGLNADTVRVAVWYGSESYRRWYTLYNISGTNNYEADIYLDEYEHINKYGTFNAHLYATDNVGNDGNLKNITFDRIDPIPHSNSIVVSSNEYKDDYTYWVKTNNPFTVKVSGWVENYSDGCGIKNEYALVRPYSVYNWNKLRAFDSRIDQSKANYVNQSNFGMGTNTYNTSITYDTGSWARKTTESQVESYFNLKIVNDREDYDIFPMVRVQKGNSELDSEWGINGVRIRSDGKAPTFEEAYITDVTPFGYDVVLEGIDDNDGSGVNHIEFPTWTTPNGQDDITWDKVVYESSYVRYHVDIKDHNNENGVEYKTHVYIYDNVGNCAVKELSVVVPNPYPTNGKLEMKKYDFQEYYDANDNGKRDSNESLKSIYWVKPESEFGIYTDGYFPSNYNIFPTRTYVLYAKDGVFDLSNSPRQYADEYGQSTFGDEYDNYFDSTSWDPAEFKVQNDKNYISHTHLAQVKEDRYGEIHKFKLYYTNTYWFEEKEYYEKYVDSGTWLNIDGIAPTGDGLIEMDYKTLDMTITANNVKDDGSGVNSVWAMIFPYDSDSTSENSADIADFKGISEYKNDEVMERKLNRKANGEYSLTLNAYDDAFKSEMVKVVICAKDNVGNKSIIKEENVDLFTLKARIVPLNNMNYSSTNPPTLEEGQAAVLIMEVTGEAESVDVKFPNKLYEMDNSLDKTITLDPLEKYKRVDNNFIVPLYCGEGRYTVEVVAHRKGKERHASPEFIVSDSVLNGIKTRVR</sequence>
<feature type="chain" id="PRO_5027752477" evidence="1">
    <location>
        <begin position="29"/>
        <end position="1130"/>
    </location>
</feature>
<organism evidence="2 3">
    <name type="scientific">Clostridium intestinale</name>
    <dbReference type="NCBI Taxonomy" id="36845"/>
    <lineage>
        <taxon>Bacteria</taxon>
        <taxon>Bacillati</taxon>
        <taxon>Bacillota</taxon>
        <taxon>Clostridia</taxon>
        <taxon>Eubacteriales</taxon>
        <taxon>Clostridiaceae</taxon>
        <taxon>Clostridium</taxon>
    </lineage>
</organism>
<keyword evidence="1" id="KW-0732">Signal</keyword>
<dbReference type="Gene3D" id="2.60.40.3760">
    <property type="match status" value="2"/>
</dbReference>
<gene>
    <name evidence="2" type="ORF">HZF06_07945</name>
</gene>
<dbReference type="Pfam" id="PF08481">
    <property type="entry name" value="GBS_Bsp-like"/>
    <property type="match status" value="1"/>
</dbReference>
<reference evidence="2 3" key="1">
    <citation type="submission" date="2020-07" db="EMBL/GenBank/DDBJ databases">
        <title>Electron transfer.</title>
        <authorList>
            <person name="Huang L."/>
            <person name="Liu X."/>
            <person name="Zhou S."/>
        </authorList>
    </citation>
    <scope>NUCLEOTIDE SEQUENCE [LARGE SCALE GENOMIC DNA]</scope>
    <source>
        <strain evidence="2 3">Lx1</strain>
    </source>
</reference>
<dbReference type="Proteomes" id="UP000512286">
    <property type="component" value="Chromosome"/>
</dbReference>
<proteinExistence type="predicted"/>
<protein>
    <submittedName>
        <fullName evidence="2">GBS Bsp-like repeat-containing protein</fullName>
    </submittedName>
</protein>
<evidence type="ECO:0000313" key="2">
    <source>
        <dbReference type="EMBL" id="QLY81505.1"/>
    </source>
</evidence>